<dbReference type="AlphaFoldDB" id="A0A834X761"/>
<dbReference type="SUPFAM" id="SSF53098">
    <property type="entry name" value="Ribonuclease H-like"/>
    <property type="match status" value="1"/>
</dbReference>
<feature type="transmembrane region" description="Helical" evidence="1">
    <location>
        <begin position="12"/>
        <end position="29"/>
    </location>
</feature>
<organism evidence="4 5">
    <name type="scientific">Senna tora</name>
    <dbReference type="NCBI Taxonomy" id="362788"/>
    <lineage>
        <taxon>Eukaryota</taxon>
        <taxon>Viridiplantae</taxon>
        <taxon>Streptophyta</taxon>
        <taxon>Embryophyta</taxon>
        <taxon>Tracheophyta</taxon>
        <taxon>Spermatophyta</taxon>
        <taxon>Magnoliopsida</taxon>
        <taxon>eudicotyledons</taxon>
        <taxon>Gunneridae</taxon>
        <taxon>Pentapetalae</taxon>
        <taxon>rosids</taxon>
        <taxon>fabids</taxon>
        <taxon>Fabales</taxon>
        <taxon>Fabaceae</taxon>
        <taxon>Caesalpinioideae</taxon>
        <taxon>Cassia clade</taxon>
        <taxon>Senna</taxon>
    </lineage>
</organism>
<dbReference type="InterPro" id="IPR012337">
    <property type="entry name" value="RNaseH-like_sf"/>
</dbReference>
<evidence type="ECO:0000313" key="4">
    <source>
        <dbReference type="EMBL" id="KAF7839298.1"/>
    </source>
</evidence>
<evidence type="ECO:0000259" key="3">
    <source>
        <dbReference type="Pfam" id="PF14372"/>
    </source>
</evidence>
<dbReference type="OrthoDB" id="1436733at2759"/>
<evidence type="ECO:0000313" key="5">
    <source>
        <dbReference type="Proteomes" id="UP000634136"/>
    </source>
</evidence>
<keyword evidence="1" id="KW-0472">Membrane</keyword>
<keyword evidence="5" id="KW-1185">Reference proteome</keyword>
<dbReference type="Proteomes" id="UP000634136">
    <property type="component" value="Unassembled WGS sequence"/>
</dbReference>
<name>A0A834X761_9FABA</name>
<dbReference type="PANTHER" id="PTHR23272">
    <property type="entry name" value="BED FINGER-RELATED"/>
    <property type="match status" value="1"/>
</dbReference>
<comment type="caution">
    <text evidence="4">The sequence shown here is derived from an EMBL/GenBank/DDBJ whole genome shotgun (WGS) entry which is preliminary data.</text>
</comment>
<feature type="domain" description="hAT-like transposase RNase-H fold" evidence="3">
    <location>
        <begin position="1"/>
        <end position="69"/>
    </location>
</feature>
<feature type="domain" description="HAT C-terminal dimerisation" evidence="2">
    <location>
        <begin position="145"/>
        <end position="176"/>
    </location>
</feature>
<evidence type="ECO:0000259" key="2">
    <source>
        <dbReference type="Pfam" id="PF05699"/>
    </source>
</evidence>
<dbReference type="GO" id="GO:0046983">
    <property type="term" value="F:protein dimerization activity"/>
    <property type="evidence" value="ECO:0007669"/>
    <property type="project" value="InterPro"/>
</dbReference>
<keyword evidence="1" id="KW-1133">Transmembrane helix</keyword>
<protein>
    <submittedName>
        <fullName evidence="4">Zinc finger BED domain-containing protein RICESLEEPER 2-like</fullName>
    </submittedName>
</protein>
<evidence type="ECO:0000256" key="1">
    <source>
        <dbReference type="SAM" id="Phobius"/>
    </source>
</evidence>
<dbReference type="EMBL" id="JAAIUW010000003">
    <property type="protein sequence ID" value="KAF7839298.1"/>
    <property type="molecule type" value="Genomic_DNA"/>
</dbReference>
<dbReference type="InterPro" id="IPR008906">
    <property type="entry name" value="HATC_C_dom"/>
</dbReference>
<keyword evidence="1" id="KW-0812">Transmembrane</keyword>
<dbReference type="Pfam" id="PF05699">
    <property type="entry name" value="Dimer_Tnp_hAT"/>
    <property type="match status" value="1"/>
</dbReference>
<gene>
    <name evidence="4" type="ORF">G2W53_007780</name>
</gene>
<accession>A0A834X761</accession>
<dbReference type="Pfam" id="PF14372">
    <property type="entry name" value="hAT-like_RNase-H"/>
    <property type="match status" value="1"/>
</dbReference>
<dbReference type="GO" id="GO:0003677">
    <property type="term" value="F:DNA binding"/>
    <property type="evidence" value="ECO:0007669"/>
    <property type="project" value="InterPro"/>
</dbReference>
<reference evidence="4" key="1">
    <citation type="submission" date="2020-09" db="EMBL/GenBank/DDBJ databases">
        <title>Genome-Enabled Discovery of Anthraquinone Biosynthesis in Senna tora.</title>
        <authorList>
            <person name="Kang S.-H."/>
            <person name="Pandey R.P."/>
            <person name="Lee C.-M."/>
            <person name="Sim J.-S."/>
            <person name="Jeong J.-T."/>
            <person name="Choi B.-S."/>
            <person name="Jung M."/>
            <person name="Ginzburg D."/>
            <person name="Zhao K."/>
            <person name="Won S.Y."/>
            <person name="Oh T.-J."/>
            <person name="Yu Y."/>
            <person name="Kim N.-H."/>
            <person name="Lee O.R."/>
            <person name="Lee T.-H."/>
            <person name="Bashyal P."/>
            <person name="Kim T.-S."/>
            <person name="Lee W.-H."/>
            <person name="Kawkins C."/>
            <person name="Kim C.-K."/>
            <person name="Kim J.S."/>
            <person name="Ahn B.O."/>
            <person name="Rhee S.Y."/>
            <person name="Sohng J.K."/>
        </authorList>
    </citation>
    <scope>NUCLEOTIDE SEQUENCE</scope>
    <source>
        <tissue evidence="4">Leaf</tissue>
    </source>
</reference>
<dbReference type="InterPro" id="IPR025525">
    <property type="entry name" value="hAT-like_transposase_RNase-H"/>
</dbReference>
<dbReference type="PANTHER" id="PTHR23272:SF193">
    <property type="entry name" value="OS07G0624100 PROTEIN"/>
    <property type="match status" value="1"/>
</dbReference>
<sequence>MTKRMKEKHDKYWGNIANINILLSVAVLLDPRYKFKFVEWSFGKIFDVEVADSMSWKVKNGLYKMYDYYKLCFGSNVRPVPTQSNQSRNKAQTNQEDDRNLFAMEFDRDMNEEDNPENKSEIDQYLLEPREKMSSQFDILNWWKSAFSTGGRVIDTYRSSLAPKTIEALICAQNWFRSKPLSMEIEECADDIEKLELGCDNGTTSGSGKQVLEG</sequence>
<proteinExistence type="predicted"/>